<dbReference type="EMBL" id="LT629766">
    <property type="protein sequence ID" value="SDS01255.1"/>
    <property type="molecule type" value="Genomic_DNA"/>
</dbReference>
<protein>
    <submittedName>
        <fullName evidence="5">Short-chain dehydrogenase</fullName>
    </submittedName>
</protein>
<evidence type="ECO:0000256" key="1">
    <source>
        <dbReference type="ARBA" id="ARBA00006484"/>
    </source>
</evidence>
<dbReference type="PANTHER" id="PTHR44196">
    <property type="entry name" value="DEHYDROGENASE/REDUCTASE SDR FAMILY MEMBER 7B"/>
    <property type="match status" value="1"/>
</dbReference>
<dbReference type="Gene3D" id="3.40.50.720">
    <property type="entry name" value="NAD(P)-binding Rossmann-like Domain"/>
    <property type="match status" value="1"/>
</dbReference>
<name>A0A1H1NR76_9MICO</name>
<evidence type="ECO:0000313" key="6">
    <source>
        <dbReference type="Proteomes" id="UP000199597"/>
    </source>
</evidence>
<dbReference type="PANTHER" id="PTHR44196:SF1">
    <property type="entry name" value="DEHYDROGENASE_REDUCTASE SDR FAMILY MEMBER 7B"/>
    <property type="match status" value="1"/>
</dbReference>
<dbReference type="PRINTS" id="PR00081">
    <property type="entry name" value="GDHRDH"/>
</dbReference>
<organism evidence="5 6">
    <name type="scientific">Brevibacterium siliguriense</name>
    <dbReference type="NCBI Taxonomy" id="1136497"/>
    <lineage>
        <taxon>Bacteria</taxon>
        <taxon>Bacillati</taxon>
        <taxon>Actinomycetota</taxon>
        <taxon>Actinomycetes</taxon>
        <taxon>Micrococcales</taxon>
        <taxon>Brevibacteriaceae</taxon>
        <taxon>Brevibacterium</taxon>
    </lineage>
</organism>
<accession>A0A1H1NR76</accession>
<proteinExistence type="inferred from homology"/>
<keyword evidence="2" id="KW-0560">Oxidoreductase</keyword>
<dbReference type="PRINTS" id="PR00080">
    <property type="entry name" value="SDRFAMILY"/>
</dbReference>
<sequence length="279" mass="29815">MTPTAQSDLTVLVTGGTSGIGRAVAEALATKGCTVLATGRNLDRLEPAEWIPGVRYLPLDLAVPDGPDRLAGELDELGLLDGIDVLINNAGESQSGPFEELPAEAIERLFRTNVFGPVRLSQLVLPGMRARHRGRIIMVGSMLASFPLAHRSSYSAAKAALRAFATAARQELSPFGVWVSTVEPGSIATGIGLRRTKYLEEGSPYTQDVTTMLERLDANERGGIPAEKVAATIVDAIIAPRPREFYAVGSRAPLPFLLGRALPRELMSKIVAAQHGLKR</sequence>
<dbReference type="STRING" id="1136497.SAMN04489752_0792"/>
<dbReference type="InterPro" id="IPR036291">
    <property type="entry name" value="NAD(P)-bd_dom_sf"/>
</dbReference>
<comment type="similarity">
    <text evidence="1 3">Belongs to the short-chain dehydrogenases/reductases (SDR) family.</text>
</comment>
<gene>
    <name evidence="5" type="ORF">SAMN04489752_0792</name>
</gene>
<feature type="domain" description="Ketoreductase" evidence="4">
    <location>
        <begin position="9"/>
        <end position="190"/>
    </location>
</feature>
<dbReference type="GO" id="GO:0016491">
    <property type="term" value="F:oxidoreductase activity"/>
    <property type="evidence" value="ECO:0007669"/>
    <property type="project" value="UniProtKB-KW"/>
</dbReference>
<dbReference type="InterPro" id="IPR002347">
    <property type="entry name" value="SDR_fam"/>
</dbReference>
<dbReference type="PROSITE" id="PS00061">
    <property type="entry name" value="ADH_SHORT"/>
    <property type="match status" value="1"/>
</dbReference>
<keyword evidence="6" id="KW-1185">Reference proteome</keyword>
<dbReference type="Proteomes" id="UP000199597">
    <property type="component" value="Chromosome I"/>
</dbReference>
<reference evidence="6" key="1">
    <citation type="submission" date="2016-10" db="EMBL/GenBank/DDBJ databases">
        <authorList>
            <person name="Varghese N."/>
            <person name="Submissions S."/>
        </authorList>
    </citation>
    <scope>NUCLEOTIDE SEQUENCE [LARGE SCALE GENOMIC DNA]</scope>
    <source>
        <strain evidence="6">DSM 23676</strain>
    </source>
</reference>
<evidence type="ECO:0000313" key="5">
    <source>
        <dbReference type="EMBL" id="SDS01255.1"/>
    </source>
</evidence>
<dbReference type="InterPro" id="IPR020904">
    <property type="entry name" value="Sc_DH/Rdtase_CS"/>
</dbReference>
<dbReference type="Pfam" id="PF00106">
    <property type="entry name" value="adh_short"/>
    <property type="match status" value="1"/>
</dbReference>
<dbReference type="AlphaFoldDB" id="A0A1H1NR76"/>
<dbReference type="OrthoDB" id="9792003at2"/>
<dbReference type="InterPro" id="IPR057326">
    <property type="entry name" value="KR_dom"/>
</dbReference>
<evidence type="ECO:0000256" key="3">
    <source>
        <dbReference type="RuleBase" id="RU000363"/>
    </source>
</evidence>
<dbReference type="RefSeq" id="WP_092010187.1">
    <property type="nucleotide sequence ID" value="NZ_LT629766.1"/>
</dbReference>
<dbReference type="SUPFAM" id="SSF51735">
    <property type="entry name" value="NAD(P)-binding Rossmann-fold domains"/>
    <property type="match status" value="1"/>
</dbReference>
<dbReference type="GO" id="GO:0016020">
    <property type="term" value="C:membrane"/>
    <property type="evidence" value="ECO:0007669"/>
    <property type="project" value="TreeGrafter"/>
</dbReference>
<dbReference type="SMART" id="SM00822">
    <property type="entry name" value="PKS_KR"/>
    <property type="match status" value="1"/>
</dbReference>
<evidence type="ECO:0000256" key="2">
    <source>
        <dbReference type="ARBA" id="ARBA00023002"/>
    </source>
</evidence>
<evidence type="ECO:0000259" key="4">
    <source>
        <dbReference type="SMART" id="SM00822"/>
    </source>
</evidence>